<dbReference type="EMBL" id="CP074694">
    <property type="protein sequence ID" value="QVL30837.1"/>
    <property type="molecule type" value="Genomic_DNA"/>
</dbReference>
<comment type="catalytic activity">
    <reaction evidence="5 7">
        <text>AMP + ATP = 2 ADP</text>
        <dbReference type="Rhea" id="RHEA:12973"/>
        <dbReference type="ChEBI" id="CHEBI:30616"/>
        <dbReference type="ChEBI" id="CHEBI:456215"/>
        <dbReference type="ChEBI" id="CHEBI:456216"/>
        <dbReference type="EC" id="2.7.4.3"/>
    </reaction>
</comment>
<dbReference type="NCBIfam" id="TIGR01351">
    <property type="entry name" value="adk"/>
    <property type="match status" value="1"/>
</dbReference>
<dbReference type="PROSITE" id="PS00113">
    <property type="entry name" value="ADENYLATE_KINASE"/>
    <property type="match status" value="1"/>
</dbReference>
<evidence type="ECO:0000256" key="4">
    <source>
        <dbReference type="ARBA" id="ARBA00022777"/>
    </source>
</evidence>
<evidence type="ECO:0000256" key="1">
    <source>
        <dbReference type="ARBA" id="ARBA00022679"/>
    </source>
</evidence>
<comment type="function">
    <text evidence="5">Catalyzes the reversible transfer of the terminal phosphate group between ATP and AMP. Plays an important role in cellular energy homeostasis and in adenine nucleotide metabolism.</text>
</comment>
<dbReference type="PANTHER" id="PTHR23359">
    <property type="entry name" value="NUCLEOTIDE KINASE"/>
    <property type="match status" value="1"/>
</dbReference>
<dbReference type="GO" id="GO:0005737">
    <property type="term" value="C:cytoplasm"/>
    <property type="evidence" value="ECO:0007669"/>
    <property type="project" value="UniProtKB-SubCell"/>
</dbReference>
<dbReference type="GO" id="GO:0008270">
    <property type="term" value="F:zinc ion binding"/>
    <property type="evidence" value="ECO:0007669"/>
    <property type="project" value="UniProtKB-UniRule"/>
</dbReference>
<comment type="subcellular location">
    <subcellularLocation>
        <location evidence="5 7">Cytoplasm</location>
    </subcellularLocation>
</comment>
<feature type="binding site" evidence="5">
    <location>
        <position position="155"/>
    </location>
    <ligand>
        <name>Zn(2+)</name>
        <dbReference type="ChEBI" id="CHEBI:29105"/>
        <note>structural</note>
    </ligand>
</feature>
<dbReference type="UniPathway" id="UPA00588">
    <property type="reaction ID" value="UER00649"/>
</dbReference>
<reference evidence="9" key="1">
    <citation type="submission" date="2021-05" db="EMBL/GenBank/DDBJ databases">
        <title>Complete genome sequence of the cellulolytic planctomycete Telmatocola sphagniphila SP2T and characterization of the first cellulase from planctomycetes.</title>
        <authorList>
            <person name="Rakitin A.L."/>
            <person name="Beletsky A.V."/>
            <person name="Naumoff D.G."/>
            <person name="Kulichevskaya I.S."/>
            <person name="Mardanov A.V."/>
            <person name="Ravin N.V."/>
            <person name="Dedysh S.N."/>
        </authorList>
    </citation>
    <scope>NUCLEOTIDE SEQUENCE</scope>
    <source>
        <strain evidence="9">SP2T</strain>
    </source>
</reference>
<feature type="binding site" evidence="5">
    <location>
        <position position="152"/>
    </location>
    <ligand>
        <name>Zn(2+)</name>
        <dbReference type="ChEBI" id="CHEBI:29105"/>
        <note>structural</note>
    </ligand>
</feature>
<evidence type="ECO:0000313" key="9">
    <source>
        <dbReference type="EMBL" id="QVL30837.1"/>
    </source>
</evidence>
<evidence type="ECO:0000313" key="10">
    <source>
        <dbReference type="Proteomes" id="UP000676194"/>
    </source>
</evidence>
<keyword evidence="5" id="KW-0479">Metal-binding</keyword>
<dbReference type="InterPro" id="IPR033690">
    <property type="entry name" value="Adenylat_kinase_CS"/>
</dbReference>
<dbReference type="HAMAP" id="MF_00235">
    <property type="entry name" value="Adenylate_kinase_Adk"/>
    <property type="match status" value="1"/>
</dbReference>
<dbReference type="Pfam" id="PF05191">
    <property type="entry name" value="ADK_lid"/>
    <property type="match status" value="1"/>
</dbReference>
<proteinExistence type="inferred from homology"/>
<keyword evidence="3 5" id="KW-0547">Nucleotide-binding</keyword>
<feature type="region of interest" description="NMP" evidence="5">
    <location>
        <begin position="30"/>
        <end position="59"/>
    </location>
</feature>
<keyword evidence="5" id="KW-0963">Cytoplasm</keyword>
<comment type="pathway">
    <text evidence="5">Purine metabolism; AMP biosynthesis via salvage pathway; AMP from ADP: step 1/1.</text>
</comment>
<keyword evidence="5 7" id="KW-0067">ATP-binding</keyword>
<dbReference type="NCBIfam" id="NF011100">
    <property type="entry name" value="PRK14527.1"/>
    <property type="match status" value="1"/>
</dbReference>
<evidence type="ECO:0000256" key="7">
    <source>
        <dbReference type="RuleBase" id="RU003331"/>
    </source>
</evidence>
<keyword evidence="5" id="KW-0862">Zinc</keyword>
<feature type="binding site" evidence="5">
    <location>
        <position position="173"/>
    </location>
    <ligand>
        <name>AMP</name>
        <dbReference type="ChEBI" id="CHEBI:456215"/>
    </ligand>
</feature>
<accession>A0A8E6B2V2</accession>
<comment type="similarity">
    <text evidence="5 6">Belongs to the adenylate kinase family.</text>
</comment>
<dbReference type="SUPFAM" id="SSF52540">
    <property type="entry name" value="P-loop containing nucleoside triphosphate hydrolases"/>
    <property type="match status" value="1"/>
</dbReference>
<dbReference type="GO" id="GO:0004017">
    <property type="term" value="F:AMP kinase activity"/>
    <property type="evidence" value="ECO:0007669"/>
    <property type="project" value="UniProtKB-UniRule"/>
</dbReference>
<dbReference type="Proteomes" id="UP000676194">
    <property type="component" value="Chromosome"/>
</dbReference>
<keyword evidence="2 5" id="KW-0545">Nucleotide biosynthesis</keyword>
<feature type="binding site" evidence="5">
    <location>
        <position position="162"/>
    </location>
    <ligand>
        <name>AMP</name>
        <dbReference type="ChEBI" id="CHEBI:456215"/>
    </ligand>
</feature>
<dbReference type="RefSeq" id="WP_213494719.1">
    <property type="nucleotide sequence ID" value="NZ_CP074694.1"/>
</dbReference>
<protein>
    <recommendedName>
        <fullName evidence="5 7">Adenylate kinase</fullName>
        <shortName evidence="5">AK</shortName>
        <ecNumber evidence="5 7">2.7.4.3</ecNumber>
    </recommendedName>
    <alternativeName>
        <fullName evidence="5">ATP-AMP transphosphorylase</fullName>
    </alternativeName>
    <alternativeName>
        <fullName evidence="5">ATP:AMP phosphotransferase</fullName>
    </alternativeName>
    <alternativeName>
        <fullName evidence="5">Adenylate monophosphate kinase</fullName>
    </alternativeName>
</protein>
<feature type="binding site" evidence="5">
    <location>
        <begin position="10"/>
        <end position="15"/>
    </location>
    <ligand>
        <name>ATP</name>
        <dbReference type="ChEBI" id="CHEBI:30616"/>
    </ligand>
</feature>
<feature type="binding site" evidence="5">
    <location>
        <begin position="57"/>
        <end position="59"/>
    </location>
    <ligand>
        <name>AMP</name>
        <dbReference type="ChEBI" id="CHEBI:456215"/>
    </ligand>
</feature>
<dbReference type="NCBIfam" id="NF001381">
    <property type="entry name" value="PRK00279.1-3"/>
    <property type="match status" value="1"/>
</dbReference>
<dbReference type="GO" id="GO:0044209">
    <property type="term" value="P:AMP salvage"/>
    <property type="evidence" value="ECO:0007669"/>
    <property type="project" value="UniProtKB-UniRule"/>
</dbReference>
<evidence type="ECO:0000256" key="3">
    <source>
        <dbReference type="ARBA" id="ARBA00022741"/>
    </source>
</evidence>
<dbReference type="FunFam" id="3.40.50.300:FF:000106">
    <property type="entry name" value="Adenylate kinase mitochondrial"/>
    <property type="match status" value="1"/>
</dbReference>
<comment type="domain">
    <text evidence="5">Consists of three domains, a large central CORE domain and two small peripheral domains, NMPbind and LID, which undergo movements during catalysis. The LID domain closes over the site of phosphoryl transfer upon ATP binding. Assembling and dissambling the active center during each catalytic cycle provides an effective means to prevent ATP hydrolysis. Some bacteria have evolved a zinc-coordinating structure that stabilizes the LID domain.</text>
</comment>
<dbReference type="PRINTS" id="PR00094">
    <property type="entry name" value="ADENYLTKNASE"/>
</dbReference>
<dbReference type="InterPro" id="IPR000850">
    <property type="entry name" value="Adenylat/UMP-CMP_kin"/>
</dbReference>
<dbReference type="InterPro" id="IPR007862">
    <property type="entry name" value="Adenylate_kinase_lid-dom"/>
</dbReference>
<comment type="subunit">
    <text evidence="5 7">Monomer.</text>
</comment>
<feature type="binding site" evidence="5">
    <location>
        <position position="31"/>
    </location>
    <ligand>
        <name>AMP</name>
        <dbReference type="ChEBI" id="CHEBI:456215"/>
    </ligand>
</feature>
<feature type="domain" description="Adenylate kinase active site lid" evidence="8">
    <location>
        <begin position="127"/>
        <end position="164"/>
    </location>
</feature>
<feature type="binding site" evidence="5">
    <location>
        <position position="127"/>
    </location>
    <ligand>
        <name>ATP</name>
        <dbReference type="ChEBI" id="CHEBI:30616"/>
    </ligand>
</feature>
<organism evidence="9 10">
    <name type="scientific">Telmatocola sphagniphila</name>
    <dbReference type="NCBI Taxonomy" id="1123043"/>
    <lineage>
        <taxon>Bacteria</taxon>
        <taxon>Pseudomonadati</taxon>
        <taxon>Planctomycetota</taxon>
        <taxon>Planctomycetia</taxon>
        <taxon>Gemmatales</taxon>
        <taxon>Gemmataceae</taxon>
    </lineage>
</organism>
<dbReference type="Gene3D" id="3.40.50.300">
    <property type="entry name" value="P-loop containing nucleotide triphosphate hydrolases"/>
    <property type="match status" value="1"/>
</dbReference>
<feature type="binding site" evidence="5">
    <location>
        <position position="135"/>
    </location>
    <ligand>
        <name>Zn(2+)</name>
        <dbReference type="ChEBI" id="CHEBI:29105"/>
        <note>structural</note>
    </ligand>
</feature>
<keyword evidence="4 5" id="KW-0418">Kinase</keyword>
<feature type="binding site" evidence="5">
    <location>
        <position position="92"/>
    </location>
    <ligand>
        <name>AMP</name>
        <dbReference type="ChEBI" id="CHEBI:456215"/>
    </ligand>
</feature>
<dbReference type="CDD" id="cd01428">
    <property type="entry name" value="ADK"/>
    <property type="match status" value="1"/>
</dbReference>
<evidence type="ECO:0000256" key="6">
    <source>
        <dbReference type="RuleBase" id="RU003330"/>
    </source>
</evidence>
<dbReference type="InterPro" id="IPR027417">
    <property type="entry name" value="P-loop_NTPase"/>
</dbReference>
<dbReference type="KEGG" id="tsph:KIH39_18550"/>
<dbReference type="AlphaFoldDB" id="A0A8E6B2V2"/>
<feature type="binding site" evidence="5">
    <location>
        <position position="201"/>
    </location>
    <ligand>
        <name>ATP</name>
        <dbReference type="ChEBI" id="CHEBI:30616"/>
    </ligand>
</feature>
<keyword evidence="10" id="KW-1185">Reference proteome</keyword>
<gene>
    <name evidence="5" type="primary">adk</name>
    <name evidence="9" type="ORF">KIH39_18550</name>
</gene>
<dbReference type="Pfam" id="PF00406">
    <property type="entry name" value="ADK"/>
    <property type="match status" value="1"/>
</dbReference>
<keyword evidence="1 5" id="KW-0808">Transferase</keyword>
<name>A0A8E6B2V2_9BACT</name>
<sequence>MRLVLVGPPGSGKGTQAELLTDRLKLRYIGTGDILRDAIRRGTDAGKLAEPFIKVGNLVPDAVVNDLVKELFESPDAPRDFVLDGYPRTRAQAIAFDALSKKHHVQLDAVLNFKIDDEEVVSRIGGRRICSNPACQAPYHITARPPRKPGICDRCGSPLTIRSDDKEETIRARLRVFHQNTDTLLEYYEKLGLLKNVPTTGEVEEIYADILKQLPKTSSS</sequence>
<comment type="caution">
    <text evidence="5">Lacks conserved residue(s) required for the propagation of feature annotation.</text>
</comment>
<evidence type="ECO:0000259" key="8">
    <source>
        <dbReference type="Pfam" id="PF05191"/>
    </source>
</evidence>
<dbReference type="EC" id="2.7.4.3" evidence="5 7"/>
<evidence type="ECO:0000256" key="5">
    <source>
        <dbReference type="HAMAP-Rule" id="MF_00235"/>
    </source>
</evidence>
<evidence type="ECO:0000256" key="2">
    <source>
        <dbReference type="ARBA" id="ARBA00022727"/>
    </source>
</evidence>
<feature type="binding site" evidence="5">
    <location>
        <position position="36"/>
    </location>
    <ligand>
        <name>AMP</name>
        <dbReference type="ChEBI" id="CHEBI:456215"/>
    </ligand>
</feature>
<dbReference type="GO" id="GO:0005524">
    <property type="term" value="F:ATP binding"/>
    <property type="evidence" value="ECO:0007669"/>
    <property type="project" value="UniProtKB-UniRule"/>
</dbReference>
<dbReference type="InterPro" id="IPR006259">
    <property type="entry name" value="Adenyl_kin_sub"/>
</dbReference>
<feature type="binding site" evidence="5">
    <location>
        <position position="130"/>
    </location>
    <ligand>
        <name>Zn(2+)</name>
        <dbReference type="ChEBI" id="CHEBI:29105"/>
        <note>structural</note>
    </ligand>
</feature>
<feature type="binding site" evidence="5">
    <location>
        <begin position="85"/>
        <end position="88"/>
    </location>
    <ligand>
        <name>AMP</name>
        <dbReference type="ChEBI" id="CHEBI:456215"/>
    </ligand>
</feature>